<proteinExistence type="predicted"/>
<accession>A0ABP6CXB4</accession>
<protein>
    <submittedName>
        <fullName evidence="2">Uncharacterized protein</fullName>
    </submittedName>
</protein>
<reference evidence="3" key="1">
    <citation type="journal article" date="2019" name="Int. J. Syst. Evol. Microbiol.">
        <title>The Global Catalogue of Microorganisms (GCM) 10K type strain sequencing project: providing services to taxonomists for standard genome sequencing and annotation.</title>
        <authorList>
            <consortium name="The Broad Institute Genomics Platform"/>
            <consortium name="The Broad Institute Genome Sequencing Center for Infectious Disease"/>
            <person name="Wu L."/>
            <person name="Ma J."/>
        </authorList>
    </citation>
    <scope>NUCLEOTIDE SEQUENCE [LARGE SCALE GENOMIC DNA]</scope>
    <source>
        <strain evidence="3">JCM 6833</strain>
    </source>
</reference>
<organism evidence="2 3">
    <name type="scientific">Actinomadura fulvescens</name>
    <dbReference type="NCBI Taxonomy" id="46160"/>
    <lineage>
        <taxon>Bacteria</taxon>
        <taxon>Bacillati</taxon>
        <taxon>Actinomycetota</taxon>
        <taxon>Actinomycetes</taxon>
        <taxon>Streptosporangiales</taxon>
        <taxon>Thermomonosporaceae</taxon>
        <taxon>Actinomadura</taxon>
    </lineage>
</organism>
<evidence type="ECO:0000313" key="3">
    <source>
        <dbReference type="Proteomes" id="UP001501509"/>
    </source>
</evidence>
<feature type="region of interest" description="Disordered" evidence="1">
    <location>
        <begin position="1"/>
        <end position="29"/>
    </location>
</feature>
<sequence length="194" mass="21515">MNTPGSSSAALGGKDPSPQQRAERPQFQASYCRRARTLVRYLRPILQERPGASLVAPQHGTDLLRRAADTLATVQTPYHHPARVIAAGRILVRVRNDPGAVYLGAHLQMIGERLRTRRPPTETDMHRIAQAYVLVVYISRGSLANAPSEDRLPCRQGVCISLNIVRGGRCEHDPRIDLTTLPQHLRHHPSLTPP</sequence>
<comment type="caution">
    <text evidence="2">The sequence shown here is derived from an EMBL/GenBank/DDBJ whole genome shotgun (WGS) entry which is preliminary data.</text>
</comment>
<gene>
    <name evidence="2" type="ORF">GCM10010411_74420</name>
</gene>
<name>A0ABP6CXB4_9ACTN</name>
<evidence type="ECO:0000256" key="1">
    <source>
        <dbReference type="SAM" id="MobiDB-lite"/>
    </source>
</evidence>
<evidence type="ECO:0000313" key="2">
    <source>
        <dbReference type="EMBL" id="GAA2626577.1"/>
    </source>
</evidence>
<keyword evidence="3" id="KW-1185">Reference proteome</keyword>
<dbReference type="Proteomes" id="UP001501509">
    <property type="component" value="Unassembled WGS sequence"/>
</dbReference>
<dbReference type="EMBL" id="BAAATD010000013">
    <property type="protein sequence ID" value="GAA2626577.1"/>
    <property type="molecule type" value="Genomic_DNA"/>
</dbReference>